<keyword evidence="1" id="KW-0812">Transmembrane</keyword>
<dbReference type="AlphaFoldDB" id="A0A7C4XBK7"/>
<accession>A0A7C4XBK7</accession>
<organism evidence="3">
    <name type="scientific">candidate division WOR-3 bacterium</name>
    <dbReference type="NCBI Taxonomy" id="2052148"/>
    <lineage>
        <taxon>Bacteria</taxon>
        <taxon>Bacteria division WOR-3</taxon>
    </lineage>
</organism>
<feature type="transmembrane region" description="Helical" evidence="1">
    <location>
        <begin position="76"/>
        <end position="97"/>
    </location>
</feature>
<dbReference type="GO" id="GO:0016757">
    <property type="term" value="F:glycosyltransferase activity"/>
    <property type="evidence" value="ECO:0007669"/>
    <property type="project" value="InterPro"/>
</dbReference>
<dbReference type="Pfam" id="PF00534">
    <property type="entry name" value="Glycos_transf_1"/>
    <property type="match status" value="1"/>
</dbReference>
<evidence type="ECO:0000313" key="3">
    <source>
        <dbReference type="EMBL" id="HGV98154.1"/>
    </source>
</evidence>
<feature type="transmembrane region" description="Helical" evidence="1">
    <location>
        <begin position="109"/>
        <end position="128"/>
    </location>
</feature>
<keyword evidence="1" id="KW-0472">Membrane</keyword>
<feature type="domain" description="Glycosyl transferase family 1" evidence="2">
    <location>
        <begin position="225"/>
        <end position="406"/>
    </location>
</feature>
<evidence type="ECO:0000256" key="1">
    <source>
        <dbReference type="SAM" id="Phobius"/>
    </source>
</evidence>
<sequence length="431" mass="49490">MNQNRSEVISTEHSAYDRRKATILVVGPTPPPYIGPSVATKMIIESELKNWFHIVHLDTSDRRSLTNIGKLDLKNICLALFHIFKLCILLIKIHPYIVYLPICQTVKGYLRDVAFIGISKIFGARVIIHLRGGYFRRLYENSNPFVKLVIKNSCKFVDRAIVLGETLRYIFEGLVPSEKIAVVPNGIEKDYITDEEIDRAIKKRYSKLNQFSVNHCQFPNSSALRILFLSNLLLTKGFFDVIKSVPIVIQNYGLMRNKSKAKEDIHPSLIGEGKSFEFVFAGERHDAESVYREVNDYIHKNNLEGFIKFYGPVKGKAKKELLLSSDIFVFPTYYYAEGQPWVIIEAMSAGLPIITADMGCIKEMVIDGENGFIIEKQNPALIAEKIIYLTKNPEIRRKMGEKSRERFLKYYTKDKFIDRLGRVFKEVLSEI</sequence>
<reference evidence="3" key="1">
    <citation type="journal article" date="2020" name="mSystems">
        <title>Genome- and Community-Level Interaction Insights into Carbon Utilization and Element Cycling Functions of Hydrothermarchaeota in Hydrothermal Sediment.</title>
        <authorList>
            <person name="Zhou Z."/>
            <person name="Liu Y."/>
            <person name="Xu W."/>
            <person name="Pan J."/>
            <person name="Luo Z.H."/>
            <person name="Li M."/>
        </authorList>
    </citation>
    <scope>NUCLEOTIDE SEQUENCE [LARGE SCALE GENOMIC DNA]</scope>
    <source>
        <strain evidence="3">SpSt-774</strain>
    </source>
</reference>
<dbReference type="EMBL" id="DTGZ01000140">
    <property type="protein sequence ID" value="HGV98154.1"/>
    <property type="molecule type" value="Genomic_DNA"/>
</dbReference>
<keyword evidence="3" id="KW-0808">Transferase</keyword>
<dbReference type="InterPro" id="IPR001296">
    <property type="entry name" value="Glyco_trans_1"/>
</dbReference>
<dbReference type="Gene3D" id="3.40.50.2000">
    <property type="entry name" value="Glycogen Phosphorylase B"/>
    <property type="match status" value="2"/>
</dbReference>
<dbReference type="PANTHER" id="PTHR12526">
    <property type="entry name" value="GLYCOSYLTRANSFERASE"/>
    <property type="match status" value="1"/>
</dbReference>
<protein>
    <submittedName>
        <fullName evidence="3">Glycosyltransferase</fullName>
    </submittedName>
</protein>
<name>A0A7C4XBK7_UNCW3</name>
<comment type="caution">
    <text evidence="3">The sequence shown here is derived from an EMBL/GenBank/DDBJ whole genome shotgun (WGS) entry which is preliminary data.</text>
</comment>
<keyword evidence="1" id="KW-1133">Transmembrane helix</keyword>
<gene>
    <name evidence="3" type="ORF">ENV60_07655</name>
</gene>
<dbReference type="SUPFAM" id="SSF53756">
    <property type="entry name" value="UDP-Glycosyltransferase/glycogen phosphorylase"/>
    <property type="match status" value="1"/>
</dbReference>
<proteinExistence type="predicted"/>
<evidence type="ECO:0000259" key="2">
    <source>
        <dbReference type="Pfam" id="PF00534"/>
    </source>
</evidence>
<dbReference type="CDD" id="cd03801">
    <property type="entry name" value="GT4_PimA-like"/>
    <property type="match status" value="1"/>
</dbReference>